<keyword evidence="2 3" id="KW-0175">Coiled coil</keyword>
<feature type="compositionally biased region" description="Basic and acidic residues" evidence="4">
    <location>
        <begin position="425"/>
        <end position="437"/>
    </location>
</feature>
<feature type="region of interest" description="Disordered" evidence="4">
    <location>
        <begin position="244"/>
        <end position="286"/>
    </location>
</feature>
<gene>
    <name evidence="5" type="ORF">TCAL_04158</name>
</gene>
<proteinExistence type="inferred from homology"/>
<keyword evidence="6" id="KW-1185">Reference proteome</keyword>
<feature type="compositionally biased region" description="Basic and acidic residues" evidence="4">
    <location>
        <begin position="549"/>
        <end position="563"/>
    </location>
</feature>
<dbReference type="STRING" id="6832.A0A553NU98"/>
<evidence type="ECO:0000256" key="3">
    <source>
        <dbReference type="SAM" id="Coils"/>
    </source>
</evidence>
<dbReference type="AlphaFoldDB" id="A0A553NU98"/>
<feature type="coiled-coil region" evidence="3">
    <location>
        <begin position="39"/>
        <end position="66"/>
    </location>
</feature>
<feature type="compositionally biased region" description="Polar residues" evidence="4">
    <location>
        <begin position="378"/>
        <end position="405"/>
    </location>
</feature>
<dbReference type="Proteomes" id="UP000318571">
    <property type="component" value="Chromosome 1"/>
</dbReference>
<evidence type="ECO:0000256" key="2">
    <source>
        <dbReference type="ARBA" id="ARBA00023054"/>
    </source>
</evidence>
<feature type="compositionally biased region" description="Low complexity" evidence="4">
    <location>
        <begin position="354"/>
        <end position="363"/>
    </location>
</feature>
<accession>A0A553NU98</accession>
<comment type="similarity">
    <text evidence="1">Belongs to the SH3BP5 family.</text>
</comment>
<protein>
    <recommendedName>
        <fullName evidence="7">SH3 domain-binding protein 5-like</fullName>
    </recommendedName>
</protein>
<feature type="region of interest" description="Disordered" evidence="4">
    <location>
        <begin position="549"/>
        <end position="571"/>
    </location>
</feature>
<evidence type="ECO:0000256" key="4">
    <source>
        <dbReference type="SAM" id="MobiDB-lite"/>
    </source>
</evidence>
<feature type="region of interest" description="Disordered" evidence="4">
    <location>
        <begin position="507"/>
        <end position="537"/>
    </location>
</feature>
<evidence type="ECO:0000313" key="5">
    <source>
        <dbReference type="EMBL" id="TRY68983.1"/>
    </source>
</evidence>
<dbReference type="GO" id="GO:0005737">
    <property type="term" value="C:cytoplasm"/>
    <property type="evidence" value="ECO:0007669"/>
    <property type="project" value="TreeGrafter"/>
</dbReference>
<reference evidence="5 6" key="1">
    <citation type="journal article" date="2018" name="Nat. Ecol. Evol.">
        <title>Genomic signatures of mitonuclear coevolution across populations of Tigriopus californicus.</title>
        <authorList>
            <person name="Barreto F.S."/>
            <person name="Watson E.T."/>
            <person name="Lima T.G."/>
            <person name="Willett C.S."/>
            <person name="Edmands S."/>
            <person name="Li W."/>
            <person name="Burton R.S."/>
        </authorList>
    </citation>
    <scope>NUCLEOTIDE SEQUENCE [LARGE SCALE GENOMIC DNA]</scope>
    <source>
        <strain evidence="5 6">San Diego</strain>
    </source>
</reference>
<feature type="compositionally biased region" description="Basic and acidic residues" evidence="4">
    <location>
        <begin position="244"/>
        <end position="256"/>
    </location>
</feature>
<dbReference type="PANTHER" id="PTHR19423:SF1">
    <property type="entry name" value="SH3 DOMAIN-BINDING PROTEIN 5"/>
    <property type="match status" value="1"/>
</dbReference>
<feature type="region of interest" description="Disordered" evidence="4">
    <location>
        <begin position="1"/>
        <end position="29"/>
    </location>
</feature>
<evidence type="ECO:0008006" key="7">
    <source>
        <dbReference type="Google" id="ProtNLM"/>
    </source>
</evidence>
<feature type="region of interest" description="Disordered" evidence="4">
    <location>
        <begin position="309"/>
        <end position="450"/>
    </location>
</feature>
<dbReference type="PANTHER" id="PTHR19423">
    <property type="entry name" value="SH3 DOMAIN-BINDING PROTEIN 5"/>
    <property type="match status" value="1"/>
</dbReference>
<dbReference type="GO" id="GO:0035556">
    <property type="term" value="P:intracellular signal transduction"/>
    <property type="evidence" value="ECO:0007669"/>
    <property type="project" value="InterPro"/>
</dbReference>
<organism evidence="5 6">
    <name type="scientific">Tigriopus californicus</name>
    <name type="common">Marine copepod</name>
    <dbReference type="NCBI Taxonomy" id="6832"/>
    <lineage>
        <taxon>Eukaryota</taxon>
        <taxon>Metazoa</taxon>
        <taxon>Ecdysozoa</taxon>
        <taxon>Arthropoda</taxon>
        <taxon>Crustacea</taxon>
        <taxon>Multicrustacea</taxon>
        <taxon>Hexanauplia</taxon>
        <taxon>Copepoda</taxon>
        <taxon>Harpacticoida</taxon>
        <taxon>Harpacticidae</taxon>
        <taxon>Tigriopus</taxon>
    </lineage>
</organism>
<evidence type="ECO:0000313" key="6">
    <source>
        <dbReference type="Proteomes" id="UP000318571"/>
    </source>
</evidence>
<feature type="compositionally biased region" description="Acidic residues" evidence="4">
    <location>
        <begin position="16"/>
        <end position="28"/>
    </location>
</feature>
<name>A0A553NU98_TIGCA</name>
<dbReference type="Pfam" id="PF05276">
    <property type="entry name" value="SH3BP5"/>
    <property type="match status" value="1"/>
</dbReference>
<dbReference type="EMBL" id="VCGU01000010">
    <property type="protein sequence ID" value="TRY68983.1"/>
    <property type="molecule type" value="Genomic_DNA"/>
</dbReference>
<sequence length="571" mass="63664">MAERARADALGGESSSSDDEDAFEEEELDPRIQIELEKLNSSTDVINKLELDLEEARYQFRQLLNNSTRQLETLSKTLGSAVERSRCYYDARMEARKALAEAQHAAIRFEKASSAHEAAKEMVTLAEEGYAEKGLKFDSAWQEMLNHATNRVNESEKEKDESATLHKKKYRSYQKSQLRVQLIEKTLKRSINKSRPYFESKAKFNQVLDDQKRQVELIEETIQMTKLGYAQSLRELEKISEEIHERRQKEKADKLVELGPRGQGVGAEEGHASQEHGTQGQNHPIKRSTSYHRVQHLVRQFSRESAKFSCTEIKNSSETNSKSKETSPDCSKDASKSLSHPSSSEPTIGQVKASSSSSCSSSSRLENPISCPSKMATGPTQTESQVTSTSNSSTASPLPSPSYETLGSDEDDWQKLDVSGLTKDSSSDEDSHSERKLNAPVHSPCKGDATVSATLKDPRLAQVKEEFSSLPYGCGDDLSDAESLASMDMLSDEQIDLLIKGKVFSPRRRSLEPSSSQKASTIFERGTGDHTQGEDEEQNCQEIFGVKKSETNDKTSEVKRGHVETWGVKVR</sequence>
<feature type="compositionally biased region" description="Basic and acidic residues" evidence="4">
    <location>
        <begin position="321"/>
        <end position="335"/>
    </location>
</feature>
<evidence type="ECO:0000256" key="1">
    <source>
        <dbReference type="ARBA" id="ARBA00007796"/>
    </source>
</evidence>
<dbReference type="GO" id="GO:0004860">
    <property type="term" value="F:protein kinase inhibitor activity"/>
    <property type="evidence" value="ECO:0007669"/>
    <property type="project" value="TreeGrafter"/>
</dbReference>
<dbReference type="InterPro" id="IPR007940">
    <property type="entry name" value="SH3BP5"/>
</dbReference>
<comment type="caution">
    <text evidence="5">The sequence shown here is derived from an EMBL/GenBank/DDBJ whole genome shotgun (WGS) entry which is preliminary data.</text>
</comment>